<dbReference type="OrthoDB" id="9796171at2"/>
<dbReference type="EMBL" id="CP066007">
    <property type="protein sequence ID" value="QQB47130.1"/>
    <property type="molecule type" value="Genomic_DNA"/>
</dbReference>
<organism evidence="2 4">
    <name type="scientific">Corynebacterium glucuronolyticum</name>
    <dbReference type="NCBI Taxonomy" id="39791"/>
    <lineage>
        <taxon>Bacteria</taxon>
        <taxon>Bacillati</taxon>
        <taxon>Actinomycetota</taxon>
        <taxon>Actinomycetes</taxon>
        <taxon>Mycobacteriales</taxon>
        <taxon>Corynebacteriaceae</taxon>
        <taxon>Corynebacterium</taxon>
    </lineage>
</organism>
<sequence>MTTLYKSAHLQDLSPHEVHELYKLRTEVFTAEQGASWAEADEIDSRETTWHVRAYDEAGHLKAYTRLFLTPSIDDTTKGEIEVRIGRVAVDKQYRGEGLGRTIIEYSLEMCKKEFHDIDIALEAQTHAIDFYKKHGFHTVGEVFDLGGIDHIKMVCPANDLK</sequence>
<evidence type="ECO:0000313" key="2">
    <source>
        <dbReference type="EMBL" id="QQB47130.1"/>
    </source>
</evidence>
<dbReference type="InterPro" id="IPR000182">
    <property type="entry name" value="GNAT_dom"/>
</dbReference>
<dbReference type="InterPro" id="IPR016181">
    <property type="entry name" value="Acyl_CoA_acyltransferase"/>
</dbReference>
<evidence type="ECO:0000259" key="1">
    <source>
        <dbReference type="PROSITE" id="PS51186"/>
    </source>
</evidence>
<dbReference type="GO" id="GO:0004343">
    <property type="term" value="F:glucosamine 6-phosphate N-acetyltransferase activity"/>
    <property type="evidence" value="ECO:0007669"/>
    <property type="project" value="TreeGrafter"/>
</dbReference>
<evidence type="ECO:0000313" key="4">
    <source>
        <dbReference type="Proteomes" id="UP000596145"/>
    </source>
</evidence>
<dbReference type="AlphaFoldDB" id="A0A7T4JVR4"/>
<dbReference type="SUPFAM" id="SSF55729">
    <property type="entry name" value="Acyl-CoA N-acyltransferases (Nat)"/>
    <property type="match status" value="1"/>
</dbReference>
<dbReference type="Proteomes" id="UP000617681">
    <property type="component" value="Chromosome"/>
</dbReference>
<evidence type="ECO:0000313" key="3">
    <source>
        <dbReference type="EMBL" id="QRP70331.1"/>
    </source>
</evidence>
<protein>
    <submittedName>
        <fullName evidence="2">GNAT family N-acetyltransferase</fullName>
    </submittedName>
</protein>
<dbReference type="PROSITE" id="PS51186">
    <property type="entry name" value="GNAT"/>
    <property type="match status" value="1"/>
</dbReference>
<dbReference type="InterPro" id="IPR039143">
    <property type="entry name" value="GNPNAT1-like"/>
</dbReference>
<dbReference type="Gene3D" id="3.40.630.30">
    <property type="match status" value="1"/>
</dbReference>
<gene>
    <name evidence="2" type="ORF">I6I10_04260</name>
    <name evidence="3" type="ORF">I6J21_11320</name>
</gene>
<dbReference type="Pfam" id="PF13673">
    <property type="entry name" value="Acetyltransf_10"/>
    <property type="match status" value="1"/>
</dbReference>
<reference evidence="2 4" key="1">
    <citation type="submission" date="2020-12" db="EMBL/GenBank/DDBJ databases">
        <title>FDA dAtabase for Regulatory Grade micrObial Sequences (FDA-ARGOS): Supporting development and validation of Infectious Disease Dx tests.</title>
        <authorList>
            <person name="Sproer C."/>
            <person name="Gronow S."/>
            <person name="Severitt S."/>
            <person name="Schroder I."/>
            <person name="Tallon L."/>
            <person name="Sadzewicz L."/>
            <person name="Zhao X."/>
            <person name="Boylan J."/>
            <person name="Ott S."/>
            <person name="Bowen H."/>
            <person name="Vavikolanu K."/>
            <person name="Mehta A."/>
            <person name="Aluvathingal J."/>
            <person name="Nadendla S."/>
            <person name="Lowell S."/>
            <person name="Myers T."/>
            <person name="Yan Y."/>
            <person name="Sichtig H."/>
        </authorList>
    </citation>
    <scope>NUCLEOTIDE SEQUENCE [LARGE SCALE GENOMIC DNA]</scope>
    <source>
        <strain evidence="2 4">FDAARGOS_1053</strain>
        <strain evidence="3">FDAARGOS_1191</strain>
    </source>
</reference>
<keyword evidence="2" id="KW-0808">Transferase</keyword>
<dbReference type="PANTHER" id="PTHR13355">
    <property type="entry name" value="GLUCOSAMINE 6-PHOSPHATE N-ACETYLTRANSFERASE"/>
    <property type="match status" value="1"/>
</dbReference>
<accession>A0A7T4JVR4</accession>
<proteinExistence type="predicted"/>
<dbReference type="GeneID" id="92761061"/>
<dbReference type="PANTHER" id="PTHR13355:SF11">
    <property type="entry name" value="GLUCOSAMINE 6-PHOSPHATE N-ACETYLTRANSFERASE"/>
    <property type="match status" value="1"/>
</dbReference>
<dbReference type="Proteomes" id="UP000596145">
    <property type="component" value="Chromosome"/>
</dbReference>
<dbReference type="RefSeq" id="WP_005393526.1">
    <property type="nucleotide sequence ID" value="NZ_CP066007.1"/>
</dbReference>
<dbReference type="EMBL" id="CP069534">
    <property type="protein sequence ID" value="QRP70331.1"/>
    <property type="molecule type" value="Genomic_DNA"/>
</dbReference>
<dbReference type="CDD" id="cd04301">
    <property type="entry name" value="NAT_SF"/>
    <property type="match status" value="1"/>
</dbReference>
<feature type="domain" description="N-acetyltransferase" evidence="1">
    <location>
        <begin position="8"/>
        <end position="159"/>
    </location>
</feature>
<name>A0A7T4JVR4_9CORY</name>